<name>A0A166A0Q9_EXIGL</name>
<accession>A0A166A0Q9</accession>
<proteinExistence type="predicted"/>
<reference evidence="1 2" key="1">
    <citation type="journal article" date="2016" name="Mol. Biol. Evol.">
        <title>Comparative Genomics of Early-Diverging Mushroom-Forming Fungi Provides Insights into the Origins of Lignocellulose Decay Capabilities.</title>
        <authorList>
            <person name="Nagy L.G."/>
            <person name="Riley R."/>
            <person name="Tritt A."/>
            <person name="Adam C."/>
            <person name="Daum C."/>
            <person name="Floudas D."/>
            <person name="Sun H."/>
            <person name="Yadav J.S."/>
            <person name="Pangilinan J."/>
            <person name="Larsson K.H."/>
            <person name="Matsuura K."/>
            <person name="Barry K."/>
            <person name="Labutti K."/>
            <person name="Kuo R."/>
            <person name="Ohm R.A."/>
            <person name="Bhattacharya S.S."/>
            <person name="Shirouzu T."/>
            <person name="Yoshinaga Y."/>
            <person name="Martin F.M."/>
            <person name="Grigoriev I.V."/>
            <person name="Hibbett D.S."/>
        </authorList>
    </citation>
    <scope>NUCLEOTIDE SEQUENCE [LARGE SCALE GENOMIC DNA]</scope>
    <source>
        <strain evidence="1 2">HHB12029</strain>
    </source>
</reference>
<gene>
    <name evidence="1" type="ORF">EXIGLDRAFT_201093</name>
</gene>
<keyword evidence="2" id="KW-1185">Reference proteome</keyword>
<sequence length="73" mass="8042">MESAPAQDLCGIARANIVVDEKDSHAGVLISGREFVCKAYHWSCSDPSLPFKKRSRAHRAFRQSSALLIARNA</sequence>
<dbReference type="InParanoid" id="A0A166A0Q9"/>
<dbReference type="Proteomes" id="UP000077266">
    <property type="component" value="Unassembled WGS sequence"/>
</dbReference>
<dbReference type="EMBL" id="KV426123">
    <property type="protein sequence ID" value="KZV87499.1"/>
    <property type="molecule type" value="Genomic_DNA"/>
</dbReference>
<dbReference type="AlphaFoldDB" id="A0A166A0Q9"/>
<protein>
    <submittedName>
        <fullName evidence="1">Uncharacterized protein</fullName>
    </submittedName>
</protein>
<evidence type="ECO:0000313" key="2">
    <source>
        <dbReference type="Proteomes" id="UP000077266"/>
    </source>
</evidence>
<evidence type="ECO:0000313" key="1">
    <source>
        <dbReference type="EMBL" id="KZV87499.1"/>
    </source>
</evidence>
<organism evidence="1 2">
    <name type="scientific">Exidia glandulosa HHB12029</name>
    <dbReference type="NCBI Taxonomy" id="1314781"/>
    <lineage>
        <taxon>Eukaryota</taxon>
        <taxon>Fungi</taxon>
        <taxon>Dikarya</taxon>
        <taxon>Basidiomycota</taxon>
        <taxon>Agaricomycotina</taxon>
        <taxon>Agaricomycetes</taxon>
        <taxon>Auriculariales</taxon>
        <taxon>Exidiaceae</taxon>
        <taxon>Exidia</taxon>
    </lineage>
</organism>